<reference evidence="8 9" key="1">
    <citation type="submission" date="2018-06" db="EMBL/GenBank/DDBJ databases">
        <title>Complete Genomes of Monosporascus.</title>
        <authorList>
            <person name="Robinson A.J."/>
            <person name="Natvig D.O."/>
        </authorList>
    </citation>
    <scope>NUCLEOTIDE SEQUENCE [LARGE SCALE GENOMIC DNA]</scope>
    <source>
        <strain evidence="8 9">CBS 110550</strain>
    </source>
</reference>
<dbReference type="PANTHER" id="PTHR33048">
    <property type="entry name" value="PTH11-LIKE INTEGRAL MEMBRANE PROTEIN (AFU_ORTHOLOGUE AFUA_5G11245)"/>
    <property type="match status" value="1"/>
</dbReference>
<keyword evidence="9" id="KW-1185">Reference proteome</keyword>
<dbReference type="GO" id="GO:0016020">
    <property type="term" value="C:membrane"/>
    <property type="evidence" value="ECO:0007669"/>
    <property type="project" value="UniProtKB-SubCell"/>
</dbReference>
<dbReference type="Proteomes" id="UP000293360">
    <property type="component" value="Unassembled WGS sequence"/>
</dbReference>
<feature type="transmembrane region" description="Helical" evidence="6">
    <location>
        <begin position="218"/>
        <end position="237"/>
    </location>
</feature>
<feature type="transmembrane region" description="Helical" evidence="6">
    <location>
        <begin position="186"/>
        <end position="206"/>
    </location>
</feature>
<evidence type="ECO:0000256" key="4">
    <source>
        <dbReference type="ARBA" id="ARBA00023136"/>
    </source>
</evidence>
<dbReference type="OrthoDB" id="5273647at2759"/>
<comment type="subcellular location">
    <subcellularLocation>
        <location evidence="1">Membrane</location>
        <topology evidence="1">Multi-pass membrane protein</topology>
    </subcellularLocation>
</comment>
<gene>
    <name evidence="8" type="ORF">DL764_001585</name>
</gene>
<organism evidence="8 9">
    <name type="scientific">Monosporascus ibericus</name>
    <dbReference type="NCBI Taxonomy" id="155417"/>
    <lineage>
        <taxon>Eukaryota</taxon>
        <taxon>Fungi</taxon>
        <taxon>Dikarya</taxon>
        <taxon>Ascomycota</taxon>
        <taxon>Pezizomycotina</taxon>
        <taxon>Sordariomycetes</taxon>
        <taxon>Xylariomycetidae</taxon>
        <taxon>Xylariales</taxon>
        <taxon>Xylariales incertae sedis</taxon>
        <taxon>Monosporascus</taxon>
    </lineage>
</organism>
<dbReference type="Pfam" id="PF20684">
    <property type="entry name" value="Fung_rhodopsin"/>
    <property type="match status" value="1"/>
</dbReference>
<evidence type="ECO:0000259" key="7">
    <source>
        <dbReference type="Pfam" id="PF20684"/>
    </source>
</evidence>
<feature type="transmembrane region" description="Helical" evidence="6">
    <location>
        <begin position="20"/>
        <end position="41"/>
    </location>
</feature>
<keyword evidence="4 6" id="KW-0472">Membrane</keyword>
<feature type="transmembrane region" description="Helical" evidence="6">
    <location>
        <begin position="257"/>
        <end position="277"/>
    </location>
</feature>
<evidence type="ECO:0000256" key="2">
    <source>
        <dbReference type="ARBA" id="ARBA00022692"/>
    </source>
</evidence>
<proteinExistence type="inferred from homology"/>
<evidence type="ECO:0000256" key="3">
    <source>
        <dbReference type="ARBA" id="ARBA00022989"/>
    </source>
</evidence>
<evidence type="ECO:0000313" key="9">
    <source>
        <dbReference type="Proteomes" id="UP000293360"/>
    </source>
</evidence>
<name>A0A4Q4TQL2_9PEZI</name>
<feature type="domain" description="Rhodopsin" evidence="7">
    <location>
        <begin position="35"/>
        <end position="283"/>
    </location>
</feature>
<feature type="transmembrane region" description="Helical" evidence="6">
    <location>
        <begin position="98"/>
        <end position="117"/>
    </location>
</feature>
<keyword evidence="3 6" id="KW-1133">Transmembrane helix</keyword>
<evidence type="ECO:0000313" key="8">
    <source>
        <dbReference type="EMBL" id="RYP08932.1"/>
    </source>
</evidence>
<comment type="caution">
    <text evidence="8">The sequence shown here is derived from an EMBL/GenBank/DDBJ whole genome shotgun (WGS) entry which is preliminary data.</text>
</comment>
<dbReference type="InterPro" id="IPR052337">
    <property type="entry name" value="SAT4-like"/>
</dbReference>
<accession>A0A4Q4TQL2</accession>
<evidence type="ECO:0000256" key="5">
    <source>
        <dbReference type="ARBA" id="ARBA00038359"/>
    </source>
</evidence>
<keyword evidence="2 6" id="KW-0812">Transmembrane</keyword>
<feature type="transmembrane region" description="Helical" evidence="6">
    <location>
        <begin position="138"/>
        <end position="166"/>
    </location>
</feature>
<comment type="similarity">
    <text evidence="5">Belongs to the SAT4 family.</text>
</comment>
<dbReference type="EMBL" id="QJNU01000051">
    <property type="protein sequence ID" value="RYP08932.1"/>
    <property type="molecule type" value="Genomic_DNA"/>
</dbReference>
<dbReference type="AlphaFoldDB" id="A0A4Q4TQL2"/>
<evidence type="ECO:0000256" key="6">
    <source>
        <dbReference type="SAM" id="Phobius"/>
    </source>
</evidence>
<evidence type="ECO:0000256" key="1">
    <source>
        <dbReference type="ARBA" id="ARBA00004141"/>
    </source>
</evidence>
<feature type="transmembrane region" description="Helical" evidence="6">
    <location>
        <begin position="53"/>
        <end position="78"/>
    </location>
</feature>
<sequence length="359" mass="40063">MRSDDPPDLMPTCSDAPRQAIHYALITIAAAVIAARIYLRLKIQNRSLLLSDLLMIAAWCAAFTTASFSIIFAVEGVLKPEIDYTLINYDADAETLEYVLRMIWASAIPFFTTFYLCKASLLATYLQLFPGFMVKRRILLWVTIVYCAGAYIATISLQFFLCFPIERNWAVTDPQLLCDYTVPERIFRVAWALHFFGSILIFLLPFSVLHKLQIRTKIMLGAYGVLLLGVIDIAFSLTRFLNVQLNTNGDFRSLTLIEAWSALDANIGLVIACLPSLRPYFRRNFKASSDYKNVQPSRTAPSTVRRPDQSGFKDIGHVPFHTNSEDATAVTGGADAVAALHWQSGREPASTSGFGTDDT</sequence>
<protein>
    <recommendedName>
        <fullName evidence="7">Rhodopsin domain-containing protein</fullName>
    </recommendedName>
</protein>
<dbReference type="InterPro" id="IPR049326">
    <property type="entry name" value="Rhodopsin_dom_fungi"/>
</dbReference>
<dbReference type="PANTHER" id="PTHR33048:SF92">
    <property type="entry name" value="INTEGRAL MEMBRANE PROTEIN"/>
    <property type="match status" value="1"/>
</dbReference>
<dbReference type="STRING" id="155417.A0A4Q4TQL2"/>